<evidence type="ECO:0000259" key="11">
    <source>
        <dbReference type="PROSITE" id="PS50011"/>
    </source>
</evidence>
<keyword evidence="13" id="KW-1185">Reference proteome</keyword>
<dbReference type="PANTHER" id="PTHR24346:SF39">
    <property type="entry name" value="SERINE_THREONINE-PROTEIN KINASE GRIK1-RELATED"/>
    <property type="match status" value="1"/>
</dbReference>
<dbReference type="Pfam" id="PF00069">
    <property type="entry name" value="Pkinase"/>
    <property type="match status" value="1"/>
</dbReference>
<dbReference type="GO" id="GO:0005737">
    <property type="term" value="C:cytoplasm"/>
    <property type="evidence" value="ECO:0007669"/>
    <property type="project" value="TreeGrafter"/>
</dbReference>
<dbReference type="AlphaFoldDB" id="A0A9R0QKJ0"/>
<evidence type="ECO:0000256" key="8">
    <source>
        <dbReference type="ARBA" id="ARBA00048679"/>
    </source>
</evidence>
<feature type="domain" description="Protein kinase" evidence="11">
    <location>
        <begin position="125"/>
        <end position="321"/>
    </location>
</feature>
<dbReference type="PANTHER" id="PTHR24346">
    <property type="entry name" value="MAP/MICROTUBULE AFFINITY-REGULATING KINASE"/>
    <property type="match status" value="1"/>
</dbReference>
<dbReference type="Proteomes" id="UP000324705">
    <property type="component" value="Chromosome 1A"/>
</dbReference>
<dbReference type="GO" id="GO:0004674">
    <property type="term" value="F:protein serine/threonine kinase activity"/>
    <property type="evidence" value="ECO:0007669"/>
    <property type="project" value="UniProtKB-KW"/>
</dbReference>
<evidence type="ECO:0000256" key="1">
    <source>
        <dbReference type="ARBA" id="ARBA00012513"/>
    </source>
</evidence>
<reference evidence="12 13" key="1">
    <citation type="submission" date="2017-09" db="EMBL/GenBank/DDBJ databases">
        <authorList>
            <consortium name="International Durum Wheat Genome Sequencing Consortium (IDWGSC)"/>
            <person name="Milanesi L."/>
        </authorList>
    </citation>
    <scope>NUCLEOTIDE SEQUENCE [LARGE SCALE GENOMIC DNA]</scope>
    <source>
        <strain evidence="13">cv. Svevo</strain>
    </source>
</reference>
<dbReference type="EMBL" id="LT934111">
    <property type="protein sequence ID" value="VAH11765.1"/>
    <property type="molecule type" value="Genomic_DNA"/>
</dbReference>
<name>A0A9R0QKJ0_TRITD</name>
<evidence type="ECO:0000256" key="9">
    <source>
        <dbReference type="PROSITE-ProRule" id="PRU10141"/>
    </source>
</evidence>
<sequence>MSCCCCSCFGFLSKLHHRPAAGDSDGAPSKVLLLPRSSDGGSFYAGDNSSSFLGDESRSFYEREEEDYLLRQSDGDDEPPRKRSEDIILSRARNGFACRDSLVRDTRKLFRSEDETTGCKMINQYVHLGKIGAGSYGKVVKYRNIKDGRLYAIKVLSKPYMLKVRVVQSETAMTDVLREVSLMKMLDHPNIVNLIEVIDDPNTDKFYMVLEYVEGKMVCNNGIGLGEATSRKYLRDIVSGVMYLHSHNIIHGDIKPDNLLVTSTGNVKIGDFSVSQIFEMTMICFGGLRVLQFSLHQSAVKVQPTMAEQLIHGQSVLPCIA</sequence>
<comment type="catalytic activity">
    <reaction evidence="7">
        <text>L-threonyl-[protein] + ATP = O-phospho-L-threonyl-[protein] + ADP + H(+)</text>
        <dbReference type="Rhea" id="RHEA:46608"/>
        <dbReference type="Rhea" id="RHEA-COMP:11060"/>
        <dbReference type="Rhea" id="RHEA-COMP:11605"/>
        <dbReference type="ChEBI" id="CHEBI:15378"/>
        <dbReference type="ChEBI" id="CHEBI:30013"/>
        <dbReference type="ChEBI" id="CHEBI:30616"/>
        <dbReference type="ChEBI" id="CHEBI:61977"/>
        <dbReference type="ChEBI" id="CHEBI:456216"/>
        <dbReference type="EC" id="2.7.11.1"/>
    </reaction>
</comment>
<keyword evidence="3" id="KW-0808">Transferase</keyword>
<proteinExistence type="inferred from homology"/>
<gene>
    <name evidence="12" type="ORF">TRITD_1Av1G230250</name>
</gene>
<keyword evidence="2 10" id="KW-0723">Serine/threonine-protein kinase</keyword>
<dbReference type="PROSITE" id="PS00108">
    <property type="entry name" value="PROTEIN_KINASE_ST"/>
    <property type="match status" value="1"/>
</dbReference>
<dbReference type="EC" id="2.7.11.1" evidence="1"/>
<dbReference type="PROSITE" id="PS50011">
    <property type="entry name" value="PROTEIN_KINASE_DOM"/>
    <property type="match status" value="1"/>
</dbReference>
<dbReference type="InterPro" id="IPR000719">
    <property type="entry name" value="Prot_kinase_dom"/>
</dbReference>
<keyword evidence="5" id="KW-0418">Kinase</keyword>
<evidence type="ECO:0000256" key="3">
    <source>
        <dbReference type="ARBA" id="ARBA00022679"/>
    </source>
</evidence>
<dbReference type="GO" id="GO:0005524">
    <property type="term" value="F:ATP binding"/>
    <property type="evidence" value="ECO:0007669"/>
    <property type="project" value="UniProtKB-UniRule"/>
</dbReference>
<dbReference type="InterPro" id="IPR017441">
    <property type="entry name" value="Protein_kinase_ATP_BS"/>
</dbReference>
<evidence type="ECO:0000256" key="10">
    <source>
        <dbReference type="RuleBase" id="RU000304"/>
    </source>
</evidence>
<comment type="catalytic activity">
    <reaction evidence="8">
        <text>L-seryl-[protein] + ATP = O-phospho-L-seryl-[protein] + ADP + H(+)</text>
        <dbReference type="Rhea" id="RHEA:17989"/>
        <dbReference type="Rhea" id="RHEA-COMP:9863"/>
        <dbReference type="Rhea" id="RHEA-COMP:11604"/>
        <dbReference type="ChEBI" id="CHEBI:15378"/>
        <dbReference type="ChEBI" id="CHEBI:29999"/>
        <dbReference type="ChEBI" id="CHEBI:30616"/>
        <dbReference type="ChEBI" id="CHEBI:83421"/>
        <dbReference type="ChEBI" id="CHEBI:456216"/>
        <dbReference type="EC" id="2.7.11.1"/>
    </reaction>
</comment>
<accession>A0A9R0QKJ0</accession>
<evidence type="ECO:0000256" key="7">
    <source>
        <dbReference type="ARBA" id="ARBA00047899"/>
    </source>
</evidence>
<evidence type="ECO:0000313" key="13">
    <source>
        <dbReference type="Proteomes" id="UP000324705"/>
    </source>
</evidence>
<dbReference type="Gene3D" id="3.30.200.20">
    <property type="entry name" value="Phosphorylase Kinase, domain 1"/>
    <property type="match status" value="1"/>
</dbReference>
<feature type="binding site" evidence="9">
    <location>
        <position position="154"/>
    </location>
    <ligand>
        <name>ATP</name>
        <dbReference type="ChEBI" id="CHEBI:30616"/>
    </ligand>
</feature>
<evidence type="ECO:0000256" key="4">
    <source>
        <dbReference type="ARBA" id="ARBA00022741"/>
    </source>
</evidence>
<keyword evidence="4 9" id="KW-0547">Nucleotide-binding</keyword>
<organism evidence="12 13">
    <name type="scientific">Triticum turgidum subsp. durum</name>
    <name type="common">Durum wheat</name>
    <name type="synonym">Triticum durum</name>
    <dbReference type="NCBI Taxonomy" id="4567"/>
    <lineage>
        <taxon>Eukaryota</taxon>
        <taxon>Viridiplantae</taxon>
        <taxon>Streptophyta</taxon>
        <taxon>Embryophyta</taxon>
        <taxon>Tracheophyta</taxon>
        <taxon>Spermatophyta</taxon>
        <taxon>Magnoliopsida</taxon>
        <taxon>Liliopsida</taxon>
        <taxon>Poales</taxon>
        <taxon>Poaceae</taxon>
        <taxon>BOP clade</taxon>
        <taxon>Pooideae</taxon>
        <taxon>Triticodae</taxon>
        <taxon>Triticeae</taxon>
        <taxon>Triticinae</taxon>
        <taxon>Triticum</taxon>
    </lineage>
</organism>
<dbReference type="InterPro" id="IPR011009">
    <property type="entry name" value="Kinase-like_dom_sf"/>
</dbReference>
<dbReference type="PROSITE" id="PS00107">
    <property type="entry name" value="PROTEIN_KINASE_ATP"/>
    <property type="match status" value="1"/>
</dbReference>
<dbReference type="SUPFAM" id="SSF56112">
    <property type="entry name" value="Protein kinase-like (PK-like)"/>
    <property type="match status" value="1"/>
</dbReference>
<dbReference type="GO" id="GO:0035556">
    <property type="term" value="P:intracellular signal transduction"/>
    <property type="evidence" value="ECO:0007669"/>
    <property type="project" value="TreeGrafter"/>
</dbReference>
<evidence type="ECO:0000256" key="6">
    <source>
        <dbReference type="ARBA" id="ARBA00022840"/>
    </source>
</evidence>
<dbReference type="Gene3D" id="1.10.510.10">
    <property type="entry name" value="Transferase(Phosphotransferase) domain 1"/>
    <property type="match status" value="1"/>
</dbReference>
<keyword evidence="6 9" id="KW-0067">ATP-binding</keyword>
<evidence type="ECO:0000256" key="5">
    <source>
        <dbReference type="ARBA" id="ARBA00022777"/>
    </source>
</evidence>
<dbReference type="SMART" id="SM00220">
    <property type="entry name" value="S_TKc"/>
    <property type="match status" value="1"/>
</dbReference>
<evidence type="ECO:0000256" key="2">
    <source>
        <dbReference type="ARBA" id="ARBA00022527"/>
    </source>
</evidence>
<dbReference type="FunFam" id="3.30.200.20:FF:000206">
    <property type="entry name" value="Serine/threonine-protein kinase Ssp1"/>
    <property type="match status" value="1"/>
</dbReference>
<evidence type="ECO:0000313" key="12">
    <source>
        <dbReference type="EMBL" id="VAH11765.1"/>
    </source>
</evidence>
<dbReference type="Gramene" id="TRITD1Av1G230250.3">
    <property type="protein sequence ID" value="TRITD1Av1G230250.3"/>
    <property type="gene ID" value="TRITD1Av1G230250"/>
</dbReference>
<protein>
    <recommendedName>
        <fullName evidence="1">non-specific serine/threonine protein kinase</fullName>
        <ecNumber evidence="1">2.7.11.1</ecNumber>
    </recommendedName>
</protein>
<comment type="similarity">
    <text evidence="10">Belongs to the protein kinase superfamily.</text>
</comment>
<dbReference type="InterPro" id="IPR008271">
    <property type="entry name" value="Ser/Thr_kinase_AS"/>
</dbReference>